<accession>A0A3D8YCM3</accession>
<dbReference type="Pfam" id="PF14492">
    <property type="entry name" value="EFG_III"/>
    <property type="match status" value="1"/>
</dbReference>
<dbReference type="InterPro" id="IPR035649">
    <property type="entry name" value="EFG_V"/>
</dbReference>
<dbReference type="Gene3D" id="3.30.70.240">
    <property type="match status" value="1"/>
</dbReference>
<dbReference type="GO" id="GO:0032790">
    <property type="term" value="P:ribosome disassembly"/>
    <property type="evidence" value="ECO:0007669"/>
    <property type="project" value="TreeGrafter"/>
</dbReference>
<dbReference type="Gene3D" id="2.40.30.10">
    <property type="entry name" value="Translation factors"/>
    <property type="match status" value="1"/>
</dbReference>
<comment type="subcellular location">
    <subcellularLocation>
        <location evidence="8">Cytoplasm</location>
    </subcellularLocation>
</comment>
<dbReference type="InterPro" id="IPR027417">
    <property type="entry name" value="P-loop_NTPase"/>
</dbReference>
<dbReference type="Pfam" id="PF03144">
    <property type="entry name" value="GTP_EFTU_D2"/>
    <property type="match status" value="1"/>
</dbReference>
<dbReference type="SMART" id="SM00889">
    <property type="entry name" value="EFG_IV"/>
    <property type="match status" value="1"/>
</dbReference>
<organism evidence="10 11">
    <name type="scientific">Dyadobacter luteus</name>
    <dbReference type="NCBI Taxonomy" id="2259619"/>
    <lineage>
        <taxon>Bacteria</taxon>
        <taxon>Pseudomonadati</taxon>
        <taxon>Bacteroidota</taxon>
        <taxon>Cytophagia</taxon>
        <taxon>Cytophagales</taxon>
        <taxon>Spirosomataceae</taxon>
        <taxon>Dyadobacter</taxon>
    </lineage>
</organism>
<dbReference type="Pfam" id="PF03764">
    <property type="entry name" value="EFG_IV"/>
    <property type="match status" value="1"/>
</dbReference>
<dbReference type="NCBIfam" id="TIGR00231">
    <property type="entry name" value="small_GTP"/>
    <property type="match status" value="1"/>
</dbReference>
<evidence type="ECO:0000313" key="10">
    <source>
        <dbReference type="EMBL" id="REA62132.1"/>
    </source>
</evidence>
<dbReference type="PROSITE" id="PS00301">
    <property type="entry name" value="G_TR_1"/>
    <property type="match status" value="1"/>
</dbReference>
<comment type="caution">
    <text evidence="10">The sequence shown here is derived from an EMBL/GenBank/DDBJ whole genome shotgun (WGS) entry which is preliminary data.</text>
</comment>
<dbReference type="InterPro" id="IPR009022">
    <property type="entry name" value="EFG_III"/>
</dbReference>
<dbReference type="FunFam" id="2.40.30.10:FF:000006">
    <property type="entry name" value="Elongation factor G"/>
    <property type="match status" value="1"/>
</dbReference>
<evidence type="ECO:0000256" key="3">
    <source>
        <dbReference type="ARBA" id="ARBA00022741"/>
    </source>
</evidence>
<dbReference type="CDD" id="cd04088">
    <property type="entry name" value="EFG_mtEFG_II"/>
    <property type="match status" value="1"/>
</dbReference>
<dbReference type="HAMAP" id="MF_00054_B">
    <property type="entry name" value="EF_G_EF_2_B"/>
    <property type="match status" value="1"/>
</dbReference>
<dbReference type="Gene3D" id="3.40.50.300">
    <property type="entry name" value="P-loop containing nucleotide triphosphate hydrolases"/>
    <property type="match status" value="1"/>
</dbReference>
<name>A0A3D8YCM3_9BACT</name>
<dbReference type="SUPFAM" id="SSF54980">
    <property type="entry name" value="EF-G C-terminal domain-like"/>
    <property type="match status" value="2"/>
</dbReference>
<dbReference type="GO" id="GO:0005525">
    <property type="term" value="F:GTP binding"/>
    <property type="evidence" value="ECO:0007669"/>
    <property type="project" value="UniProtKB-UniRule"/>
</dbReference>
<dbReference type="NCBIfam" id="TIGR00484">
    <property type="entry name" value="EF-G"/>
    <property type="match status" value="1"/>
</dbReference>
<dbReference type="InterPro" id="IPR014721">
    <property type="entry name" value="Ribsml_uS5_D2-typ_fold_subgr"/>
</dbReference>
<dbReference type="InterPro" id="IPR004540">
    <property type="entry name" value="Transl_elong_EFG/EF2"/>
</dbReference>
<keyword evidence="6 8" id="KW-0342">GTP-binding</keyword>
<keyword evidence="8" id="KW-0963">Cytoplasm</keyword>
<dbReference type="InterPro" id="IPR047872">
    <property type="entry name" value="EFG_IV"/>
</dbReference>
<feature type="domain" description="Tr-type G" evidence="9">
    <location>
        <begin position="6"/>
        <end position="286"/>
    </location>
</feature>
<dbReference type="InterPro" id="IPR041095">
    <property type="entry name" value="EFG_II"/>
</dbReference>
<dbReference type="InterPro" id="IPR000640">
    <property type="entry name" value="EFG_V-like"/>
</dbReference>
<dbReference type="InterPro" id="IPR031157">
    <property type="entry name" value="G_TR_CS"/>
</dbReference>
<comment type="function">
    <text evidence="7 8">Catalyzes the GTP-dependent ribosomal translocation step during translation elongation. During this step, the ribosome changes from the pre-translocational (PRE) to the post-translocational (POST) state as the newly formed A-site-bound peptidyl-tRNA and P-site-bound deacylated tRNA move to the P and E sites, respectively. Catalyzes the coordinated movement of the two tRNA molecules, the mRNA and conformational changes in the ribosome.</text>
</comment>
<dbReference type="GO" id="GO:0005737">
    <property type="term" value="C:cytoplasm"/>
    <property type="evidence" value="ECO:0007669"/>
    <property type="project" value="UniProtKB-SubCell"/>
</dbReference>
<dbReference type="FunFam" id="3.30.70.870:FF:000001">
    <property type="entry name" value="Elongation factor G"/>
    <property type="match status" value="1"/>
</dbReference>
<keyword evidence="5 8" id="KW-0648">Protein biosynthesis</keyword>
<feature type="binding site" evidence="8">
    <location>
        <begin position="15"/>
        <end position="22"/>
    </location>
    <ligand>
        <name>GTP</name>
        <dbReference type="ChEBI" id="CHEBI:37565"/>
    </ligand>
</feature>
<dbReference type="SUPFAM" id="SSF50447">
    <property type="entry name" value="Translation proteins"/>
    <property type="match status" value="1"/>
</dbReference>
<proteinExistence type="inferred from homology"/>
<dbReference type="FunFam" id="3.30.70.240:FF:000001">
    <property type="entry name" value="Elongation factor G"/>
    <property type="match status" value="1"/>
</dbReference>
<evidence type="ECO:0000256" key="8">
    <source>
        <dbReference type="HAMAP-Rule" id="MF_00054"/>
    </source>
</evidence>
<dbReference type="EMBL" id="QNUL01000006">
    <property type="protein sequence ID" value="REA62132.1"/>
    <property type="molecule type" value="Genomic_DNA"/>
</dbReference>
<gene>
    <name evidence="8 10" type="primary">fusA</name>
    <name evidence="10" type="ORF">DSL64_10800</name>
</gene>
<keyword evidence="3 8" id="KW-0547">Nucleotide-binding</keyword>
<dbReference type="InterPro" id="IPR035647">
    <property type="entry name" value="EFG_III/V"/>
</dbReference>
<comment type="similarity">
    <text evidence="1 8">Belongs to the TRAFAC class translation factor GTPase superfamily. Classic translation factor GTPase family. EF-G/EF-2 subfamily.</text>
</comment>
<evidence type="ECO:0000256" key="5">
    <source>
        <dbReference type="ARBA" id="ARBA00022917"/>
    </source>
</evidence>
<dbReference type="OrthoDB" id="9801591at2"/>
<keyword evidence="4 8" id="KW-0251">Elongation factor</keyword>
<keyword evidence="11" id="KW-1185">Reference proteome</keyword>
<dbReference type="CDD" id="cd16262">
    <property type="entry name" value="EFG_III"/>
    <property type="match status" value="1"/>
</dbReference>
<reference evidence="10 11" key="1">
    <citation type="submission" date="2018-07" db="EMBL/GenBank/DDBJ databases">
        <title>Dyadobacter roseus sp. nov., isolated from rose rhizosphere soil.</title>
        <authorList>
            <person name="Chen L."/>
        </authorList>
    </citation>
    <scope>NUCLEOTIDE SEQUENCE [LARGE SCALE GENOMIC DNA]</scope>
    <source>
        <strain evidence="10 11">RS19</strain>
    </source>
</reference>
<dbReference type="InterPro" id="IPR005517">
    <property type="entry name" value="Transl_elong_EFG/EF2_IV"/>
</dbReference>
<dbReference type="PROSITE" id="PS51722">
    <property type="entry name" value="G_TR_2"/>
    <property type="match status" value="1"/>
</dbReference>
<dbReference type="SMART" id="SM00838">
    <property type="entry name" value="EFG_C"/>
    <property type="match status" value="1"/>
</dbReference>
<feature type="binding site" evidence="8">
    <location>
        <begin position="83"/>
        <end position="87"/>
    </location>
    <ligand>
        <name>GTP</name>
        <dbReference type="ChEBI" id="CHEBI:37565"/>
    </ligand>
</feature>
<evidence type="ECO:0000256" key="6">
    <source>
        <dbReference type="ARBA" id="ARBA00023134"/>
    </source>
</evidence>
<dbReference type="NCBIfam" id="NF009381">
    <property type="entry name" value="PRK12740.1-5"/>
    <property type="match status" value="1"/>
</dbReference>
<dbReference type="InterPro" id="IPR009000">
    <property type="entry name" value="Transl_B-barrel_sf"/>
</dbReference>
<dbReference type="SUPFAM" id="SSF52540">
    <property type="entry name" value="P-loop containing nucleoside triphosphate hydrolases"/>
    <property type="match status" value="1"/>
</dbReference>
<dbReference type="PANTHER" id="PTHR43261">
    <property type="entry name" value="TRANSLATION ELONGATION FACTOR G-RELATED"/>
    <property type="match status" value="1"/>
</dbReference>
<dbReference type="GO" id="GO:0003746">
    <property type="term" value="F:translation elongation factor activity"/>
    <property type="evidence" value="ECO:0007669"/>
    <property type="project" value="UniProtKB-UniRule"/>
</dbReference>
<dbReference type="Proteomes" id="UP000256373">
    <property type="component" value="Unassembled WGS sequence"/>
</dbReference>
<dbReference type="CDD" id="cd01434">
    <property type="entry name" value="EFG_mtEFG1_IV"/>
    <property type="match status" value="1"/>
</dbReference>
<dbReference type="PANTHER" id="PTHR43261:SF1">
    <property type="entry name" value="RIBOSOME-RELEASING FACTOR 2, MITOCHONDRIAL"/>
    <property type="match status" value="1"/>
</dbReference>
<dbReference type="InterPro" id="IPR005225">
    <property type="entry name" value="Small_GTP-bd"/>
</dbReference>
<evidence type="ECO:0000256" key="4">
    <source>
        <dbReference type="ARBA" id="ARBA00022768"/>
    </source>
</evidence>
<dbReference type="FunFam" id="3.40.50.300:FF:000029">
    <property type="entry name" value="Elongation factor G"/>
    <property type="match status" value="1"/>
</dbReference>
<evidence type="ECO:0000256" key="2">
    <source>
        <dbReference type="ARBA" id="ARBA00017872"/>
    </source>
</evidence>
<dbReference type="RefSeq" id="WP_115830801.1">
    <property type="nucleotide sequence ID" value="NZ_QNUL01000006.1"/>
</dbReference>
<protein>
    <recommendedName>
        <fullName evidence="2 8">Elongation factor G</fullName>
        <shortName evidence="8">EF-G</shortName>
    </recommendedName>
</protein>
<evidence type="ECO:0000256" key="7">
    <source>
        <dbReference type="ARBA" id="ARBA00024731"/>
    </source>
</evidence>
<dbReference type="Gene3D" id="3.30.230.10">
    <property type="match status" value="1"/>
</dbReference>
<dbReference type="GO" id="GO:0003924">
    <property type="term" value="F:GTPase activity"/>
    <property type="evidence" value="ECO:0007669"/>
    <property type="project" value="InterPro"/>
</dbReference>
<sequence>MARDLRLTRNIGIAAHIDAGKTTTTERILYYAGVSHKIGEVHDGAATMDWMEQEQERGITITSAATTVGWKYRDENYHINIIDTPGHVDFTVEVNRSLRVLDGLVFLFSAVDGVEPQSETNWRLANNYNVARIGFVNKMDRSGADFLKVCAQVKEMLGSYAVPLQLPIGAEDTFRGVVDLVNFRGIEWNESDKGMTFTEVPIPDDMLEEATEWREKLLEAVAEFDDTLMEKYFEDPNSISEDEILAALRAATISMKIVPMVCGSSFKNKGVQTMLDYVMAILPSPLDRESIVGTDPRTGNEITRKPSGDDPFCALAFKIATDPYVGRLCFIRSYSGSLDSGSYVLNNRSGNKERISRIFQMHANKQNQIDKLEAGDIGAVVGFKDIKTGDTLSDEKNPIVLESMVFPEPVIGYAIEPKKAADSDNFSKAITKLIEEDPTLQVESNEETGQTIIKGMGELHLEIIIDRMRREFKVEVNQGAPQVAYKEVLTKSFEHREVYKKQTGGRGKFADIVFEIGPRDDNEEGQEPKVGLQFVNEVVGGAIPREFIAPVQKGFEAAMVNGALAGYQLDSMKVRLFHGSFHDVDSDALSFELAAKLGFKEAARHAGSKLMEPIMHVEVLTPDEYTGPITGDLNRRRGIMRGMDTRNGAQVIKADVPLSELFGYVTDLRTMSSGRATASLTFAYYEIVPNNIAEGVIEKAKGLVKA</sequence>
<evidence type="ECO:0000256" key="1">
    <source>
        <dbReference type="ARBA" id="ARBA00005870"/>
    </source>
</evidence>
<feature type="binding site" evidence="8">
    <location>
        <begin position="137"/>
        <end position="140"/>
    </location>
    <ligand>
        <name>GTP</name>
        <dbReference type="ChEBI" id="CHEBI:37565"/>
    </ligand>
</feature>
<dbReference type="InterPro" id="IPR020568">
    <property type="entry name" value="Ribosomal_Su5_D2-typ_SF"/>
</dbReference>
<dbReference type="Pfam" id="PF00679">
    <property type="entry name" value="EFG_C"/>
    <property type="match status" value="1"/>
</dbReference>
<dbReference type="InterPro" id="IPR004161">
    <property type="entry name" value="EFTu-like_2"/>
</dbReference>
<dbReference type="Gene3D" id="3.30.70.870">
    <property type="entry name" value="Elongation Factor G (Translational Gtpase), domain 3"/>
    <property type="match status" value="1"/>
</dbReference>
<dbReference type="CDD" id="cd03713">
    <property type="entry name" value="EFG_mtEFG_C"/>
    <property type="match status" value="1"/>
</dbReference>
<dbReference type="PRINTS" id="PR00315">
    <property type="entry name" value="ELONGATNFCT"/>
</dbReference>
<dbReference type="CDD" id="cd01886">
    <property type="entry name" value="EF-G"/>
    <property type="match status" value="1"/>
</dbReference>
<dbReference type="SUPFAM" id="SSF54211">
    <property type="entry name" value="Ribosomal protein S5 domain 2-like"/>
    <property type="match status" value="1"/>
</dbReference>
<evidence type="ECO:0000313" key="11">
    <source>
        <dbReference type="Proteomes" id="UP000256373"/>
    </source>
</evidence>
<dbReference type="InterPro" id="IPR000795">
    <property type="entry name" value="T_Tr_GTP-bd_dom"/>
</dbReference>
<evidence type="ECO:0000259" key="9">
    <source>
        <dbReference type="PROSITE" id="PS51722"/>
    </source>
</evidence>
<dbReference type="Pfam" id="PF00009">
    <property type="entry name" value="GTP_EFTU"/>
    <property type="match status" value="1"/>
</dbReference>
<dbReference type="AlphaFoldDB" id="A0A3D8YCM3"/>